<dbReference type="Proteomes" id="UP000618579">
    <property type="component" value="Unassembled WGS sequence"/>
</dbReference>
<name>A0ABX1ZG78_9BACL</name>
<keyword evidence="1" id="KW-1133">Transmembrane helix</keyword>
<dbReference type="EMBL" id="WHNZ01000012">
    <property type="protein sequence ID" value="NOU99101.1"/>
    <property type="molecule type" value="Genomic_DNA"/>
</dbReference>
<keyword evidence="1" id="KW-0472">Membrane</keyword>
<dbReference type="Pfam" id="PF08867">
    <property type="entry name" value="FRG"/>
    <property type="match status" value="1"/>
</dbReference>
<keyword evidence="4" id="KW-1185">Reference proteome</keyword>
<comment type="caution">
    <text evidence="3">The sequence shown here is derived from an EMBL/GenBank/DDBJ whole genome shotgun (WGS) entry which is preliminary data.</text>
</comment>
<sequence length="272" mass="31384">MFSSDIAIPYFAFLVYYSTWRCILVYSIAFKDFLDQIHNFSQQAHGPIWYRGVNGGFPLDSGLFRLISGQGTLEQYLDLEKQLYMYYKNLGYLLHDNELGWGMLYSMQHHGVKTRLLDWSESLPVALYFACLGWEQRLPARIWLLDPSKLNLLSLEKQHIITPTESNYSYTEFFQNDNVKSFAIYPTRNNKRIIAQQGCFTVQGNTLKSLEKEFGDDLHDCLGLQSLEITSALKNDVINFVKVTGMNHFSIMPDLAGLSQHINDLLIPPAWK</sequence>
<evidence type="ECO:0000259" key="2">
    <source>
        <dbReference type="SMART" id="SM00901"/>
    </source>
</evidence>
<proteinExistence type="predicted"/>
<accession>A0ABX1ZG78</accession>
<keyword evidence="1" id="KW-0812">Transmembrane</keyword>
<dbReference type="InterPro" id="IPR014966">
    <property type="entry name" value="FRG-dom"/>
</dbReference>
<evidence type="ECO:0000313" key="4">
    <source>
        <dbReference type="Proteomes" id="UP000618579"/>
    </source>
</evidence>
<dbReference type="SMART" id="SM00901">
    <property type="entry name" value="FRG"/>
    <property type="match status" value="1"/>
</dbReference>
<reference evidence="3 4" key="1">
    <citation type="submission" date="2019-10" db="EMBL/GenBank/DDBJ databases">
        <title>Description of Paenibacillus pedi sp. nov.</title>
        <authorList>
            <person name="Carlier A."/>
            <person name="Qi S."/>
        </authorList>
    </citation>
    <scope>NUCLEOTIDE SEQUENCE [LARGE SCALE GENOMIC DNA]</scope>
    <source>
        <strain evidence="3 4">LMG 31457</strain>
    </source>
</reference>
<feature type="transmembrane region" description="Helical" evidence="1">
    <location>
        <begin position="6"/>
        <end position="29"/>
    </location>
</feature>
<feature type="domain" description="FRG" evidence="2">
    <location>
        <begin position="44"/>
        <end position="143"/>
    </location>
</feature>
<protein>
    <submittedName>
        <fullName evidence="3">FRG domain-containing protein</fullName>
    </submittedName>
</protein>
<gene>
    <name evidence="3" type="ORF">GC097_03565</name>
</gene>
<evidence type="ECO:0000313" key="3">
    <source>
        <dbReference type="EMBL" id="NOU99101.1"/>
    </source>
</evidence>
<evidence type="ECO:0000256" key="1">
    <source>
        <dbReference type="SAM" id="Phobius"/>
    </source>
</evidence>
<organism evidence="3 4">
    <name type="scientific">Paenibacillus planticolens</name>
    <dbReference type="NCBI Taxonomy" id="2654976"/>
    <lineage>
        <taxon>Bacteria</taxon>
        <taxon>Bacillati</taxon>
        <taxon>Bacillota</taxon>
        <taxon>Bacilli</taxon>
        <taxon>Bacillales</taxon>
        <taxon>Paenibacillaceae</taxon>
        <taxon>Paenibacillus</taxon>
    </lineage>
</organism>